<dbReference type="PANTHER" id="PTHR32125:SF4">
    <property type="entry name" value="2-C-METHYL-D-ERYTHRITOL 4-PHOSPHATE CYTIDYLYLTRANSFERASE, CHLOROPLASTIC"/>
    <property type="match status" value="1"/>
</dbReference>
<dbReference type="EC" id="2.7.7.60" evidence="7"/>
<evidence type="ECO:0000313" key="8">
    <source>
        <dbReference type="EMBL" id="OUL57819.1"/>
    </source>
</evidence>
<organism evidence="8 9">
    <name type="scientific">Pseudoalteromonas ulvae</name>
    <dbReference type="NCBI Taxonomy" id="107327"/>
    <lineage>
        <taxon>Bacteria</taxon>
        <taxon>Pseudomonadati</taxon>
        <taxon>Pseudomonadota</taxon>
        <taxon>Gammaproteobacteria</taxon>
        <taxon>Alteromonadales</taxon>
        <taxon>Pseudoalteromonadaceae</taxon>
        <taxon>Pseudoalteromonas</taxon>
    </lineage>
</organism>
<name>A0A244CRI0_PSEDV</name>
<evidence type="ECO:0000256" key="1">
    <source>
        <dbReference type="ARBA" id="ARBA00001282"/>
    </source>
</evidence>
<dbReference type="AlphaFoldDB" id="A0A244CRI0"/>
<gene>
    <name evidence="7" type="primary">ispD</name>
    <name evidence="8" type="ORF">B1199_12250</name>
</gene>
<dbReference type="GO" id="GO:0050518">
    <property type="term" value="F:2-C-methyl-D-erythritol 4-phosphate cytidylyltransferase activity"/>
    <property type="evidence" value="ECO:0007669"/>
    <property type="project" value="UniProtKB-UniRule"/>
</dbReference>
<dbReference type="EMBL" id="MWPV01000003">
    <property type="protein sequence ID" value="OUL57819.1"/>
    <property type="molecule type" value="Genomic_DNA"/>
</dbReference>
<feature type="site" description="Transition state stabilizer" evidence="7">
    <location>
        <position position="18"/>
    </location>
</feature>
<dbReference type="HAMAP" id="MF_00108">
    <property type="entry name" value="IspD"/>
    <property type="match status" value="1"/>
</dbReference>
<keyword evidence="5 7" id="KW-0548">Nucleotidyltransferase</keyword>
<keyword evidence="4 7" id="KW-0808">Transferase</keyword>
<dbReference type="Gene3D" id="3.90.550.10">
    <property type="entry name" value="Spore Coat Polysaccharide Biosynthesis Protein SpsA, Chain A"/>
    <property type="match status" value="1"/>
</dbReference>
<feature type="site" description="Positions MEP for the nucleophilic attack" evidence="7">
    <location>
        <position position="209"/>
    </location>
</feature>
<evidence type="ECO:0000256" key="6">
    <source>
        <dbReference type="ARBA" id="ARBA00023229"/>
    </source>
</evidence>
<evidence type="ECO:0000256" key="2">
    <source>
        <dbReference type="ARBA" id="ARBA00004787"/>
    </source>
</evidence>
<feature type="site" description="Transition state stabilizer" evidence="7">
    <location>
        <position position="25"/>
    </location>
</feature>
<dbReference type="RefSeq" id="WP_086744401.1">
    <property type="nucleotide sequence ID" value="NZ_MWPV01000003.1"/>
</dbReference>
<comment type="catalytic activity">
    <reaction evidence="1 7">
        <text>2-C-methyl-D-erythritol 4-phosphate + CTP + H(+) = 4-CDP-2-C-methyl-D-erythritol + diphosphate</text>
        <dbReference type="Rhea" id="RHEA:13429"/>
        <dbReference type="ChEBI" id="CHEBI:15378"/>
        <dbReference type="ChEBI" id="CHEBI:33019"/>
        <dbReference type="ChEBI" id="CHEBI:37563"/>
        <dbReference type="ChEBI" id="CHEBI:57823"/>
        <dbReference type="ChEBI" id="CHEBI:58262"/>
        <dbReference type="EC" id="2.7.7.60"/>
    </reaction>
</comment>
<evidence type="ECO:0000256" key="7">
    <source>
        <dbReference type="HAMAP-Rule" id="MF_00108"/>
    </source>
</evidence>
<evidence type="ECO:0000256" key="4">
    <source>
        <dbReference type="ARBA" id="ARBA00022679"/>
    </source>
</evidence>
<dbReference type="InterPro" id="IPR001228">
    <property type="entry name" value="IspD"/>
</dbReference>
<comment type="function">
    <text evidence="7">Catalyzes the formation of 4-diphosphocytidyl-2-C-methyl-D-erythritol from CTP and 2-C-methyl-D-erythritol 4-phosphate (MEP).</text>
</comment>
<keyword evidence="9" id="KW-1185">Reference proteome</keyword>
<comment type="caution">
    <text evidence="8">The sequence shown here is derived from an EMBL/GenBank/DDBJ whole genome shotgun (WGS) entry which is preliminary data.</text>
</comment>
<dbReference type="PANTHER" id="PTHR32125">
    <property type="entry name" value="2-C-METHYL-D-ERYTHRITOL 4-PHOSPHATE CYTIDYLYLTRANSFERASE, CHLOROPLASTIC"/>
    <property type="match status" value="1"/>
</dbReference>
<dbReference type="Pfam" id="PF01128">
    <property type="entry name" value="IspD"/>
    <property type="match status" value="1"/>
</dbReference>
<keyword evidence="6 7" id="KW-0414">Isoprene biosynthesis</keyword>
<evidence type="ECO:0000313" key="9">
    <source>
        <dbReference type="Proteomes" id="UP000194841"/>
    </source>
</evidence>
<dbReference type="OrthoDB" id="9806837at2"/>
<dbReference type="GO" id="GO:0019288">
    <property type="term" value="P:isopentenyl diphosphate biosynthetic process, methylerythritol 4-phosphate pathway"/>
    <property type="evidence" value="ECO:0007669"/>
    <property type="project" value="UniProtKB-UniRule"/>
</dbReference>
<accession>A0A244CRI0</accession>
<dbReference type="Proteomes" id="UP000194841">
    <property type="component" value="Unassembled WGS sequence"/>
</dbReference>
<dbReference type="SUPFAM" id="SSF53448">
    <property type="entry name" value="Nucleotide-diphospho-sugar transferases"/>
    <property type="match status" value="1"/>
</dbReference>
<comment type="pathway">
    <text evidence="2 7">Isoprenoid biosynthesis; isopentenyl diphosphate biosynthesis via DXP pathway; isopentenyl diphosphate from 1-deoxy-D-xylulose 5-phosphate: step 2/6.</text>
</comment>
<feature type="site" description="Positions MEP for the nucleophilic attack" evidence="7">
    <location>
        <position position="153"/>
    </location>
</feature>
<dbReference type="NCBIfam" id="TIGR00453">
    <property type="entry name" value="ispD"/>
    <property type="match status" value="1"/>
</dbReference>
<evidence type="ECO:0000256" key="5">
    <source>
        <dbReference type="ARBA" id="ARBA00022695"/>
    </source>
</evidence>
<comment type="similarity">
    <text evidence="3 7">Belongs to the IspD/TarI cytidylyltransferase family. IspD subfamily.</text>
</comment>
<dbReference type="InterPro" id="IPR034683">
    <property type="entry name" value="IspD/TarI"/>
</dbReference>
<dbReference type="FunFam" id="3.90.550.10:FF:000003">
    <property type="entry name" value="2-C-methyl-D-erythritol 4-phosphate cytidylyltransferase"/>
    <property type="match status" value="1"/>
</dbReference>
<dbReference type="InterPro" id="IPR029044">
    <property type="entry name" value="Nucleotide-diphossugar_trans"/>
</dbReference>
<reference evidence="8 9" key="1">
    <citation type="submission" date="2017-02" db="EMBL/GenBank/DDBJ databases">
        <title>Pseudoalteromonas ulvae TC14 Genome.</title>
        <authorList>
            <person name="Molmeret M."/>
        </authorList>
    </citation>
    <scope>NUCLEOTIDE SEQUENCE [LARGE SCALE GENOMIC DNA]</scope>
    <source>
        <strain evidence="8">TC14</strain>
    </source>
</reference>
<protein>
    <recommendedName>
        <fullName evidence="7">2-C-methyl-D-erythritol 4-phosphate cytidylyltransferase</fullName>
        <ecNumber evidence="7">2.7.7.60</ecNumber>
    </recommendedName>
    <alternativeName>
        <fullName evidence="7">4-diphosphocytidyl-2C-methyl-D-erythritol synthase</fullName>
    </alternativeName>
    <alternativeName>
        <fullName evidence="7">MEP cytidylyltransferase</fullName>
        <shortName evidence="7">MCT</shortName>
    </alternativeName>
</protein>
<evidence type="ECO:0000256" key="3">
    <source>
        <dbReference type="ARBA" id="ARBA00009789"/>
    </source>
</evidence>
<dbReference type="InterPro" id="IPR018294">
    <property type="entry name" value="ISPD_synthase_CS"/>
</dbReference>
<dbReference type="UniPathway" id="UPA00056">
    <property type="reaction ID" value="UER00093"/>
</dbReference>
<dbReference type="CDD" id="cd02516">
    <property type="entry name" value="CDP-ME_synthetase"/>
    <property type="match status" value="1"/>
</dbReference>
<dbReference type="InterPro" id="IPR050088">
    <property type="entry name" value="IspD/TarI_cytidylyltransf_bact"/>
</dbReference>
<dbReference type="PROSITE" id="PS01295">
    <property type="entry name" value="ISPD"/>
    <property type="match status" value="1"/>
</dbReference>
<sequence length="232" mass="25662">MKPIKIAAIVPAAGIGSRMQSAIPKQYLTINHKTILEHTLTRLASVKGIDHICVAISPDDIWFSNIQLEPTRFSQVLGGKERADSVFNALTYLKEQAFDWVLVHDAARPLVQVDDIEHLITQCISHNQGGILASKVKDTIKRGDTSIKETVPRDDLWQALTPQMFKPDELYQALLLGAKQGAVITDEASAMEFSGHAVMLVAGRSDNIKITTPEDLTLAEFYLTNSKDLEKK</sequence>
<proteinExistence type="inferred from homology"/>